<protein>
    <recommendedName>
        <fullName evidence="11">Ufm1-specific protease 2</fullName>
    </recommendedName>
</protein>
<comment type="similarity">
    <text evidence="1">Belongs to the peptidase C78 family.</text>
</comment>
<organism evidence="9">
    <name type="scientific">Homalodisca liturata</name>
    <dbReference type="NCBI Taxonomy" id="320908"/>
    <lineage>
        <taxon>Eukaryota</taxon>
        <taxon>Metazoa</taxon>
        <taxon>Ecdysozoa</taxon>
        <taxon>Arthropoda</taxon>
        <taxon>Hexapoda</taxon>
        <taxon>Insecta</taxon>
        <taxon>Pterygota</taxon>
        <taxon>Neoptera</taxon>
        <taxon>Paraneoptera</taxon>
        <taxon>Hemiptera</taxon>
        <taxon>Auchenorrhyncha</taxon>
        <taxon>Membracoidea</taxon>
        <taxon>Cicadellidae</taxon>
        <taxon>Cicadellinae</taxon>
        <taxon>Proconiini</taxon>
        <taxon>Homalodisca</taxon>
    </lineage>
</organism>
<accession>A0A1B6IBU2</accession>
<evidence type="ECO:0000259" key="8">
    <source>
        <dbReference type="Pfam" id="PF26560"/>
    </source>
</evidence>
<dbReference type="Pfam" id="PF20908">
    <property type="entry name" value="UfSP2_N"/>
    <property type="match status" value="1"/>
</dbReference>
<dbReference type="GO" id="GO:0005783">
    <property type="term" value="C:endoplasmic reticulum"/>
    <property type="evidence" value="ECO:0007669"/>
    <property type="project" value="TreeGrafter"/>
</dbReference>
<dbReference type="EMBL" id="GECU01023302">
    <property type="protein sequence ID" value="JAS84404.1"/>
    <property type="molecule type" value="Transcribed_RNA"/>
</dbReference>
<dbReference type="PANTHER" id="PTHR48153">
    <property type="entry name" value="UFM1-SPECIFIC PROTEASE 2"/>
    <property type="match status" value="1"/>
</dbReference>
<gene>
    <name evidence="9" type="ORF">g.41863</name>
    <name evidence="10" type="ORF">g.41868</name>
</gene>
<reference evidence="9" key="1">
    <citation type="submission" date="2015-11" db="EMBL/GenBank/DDBJ databases">
        <title>De novo transcriptome assembly of four potential Pierce s Disease insect vectors from Arizona vineyards.</title>
        <authorList>
            <person name="Tassone E.E."/>
        </authorList>
    </citation>
    <scope>NUCLEOTIDE SEQUENCE</scope>
</reference>
<dbReference type="InterPro" id="IPR049387">
    <property type="entry name" value="UFSP2-like_2nd"/>
</dbReference>
<dbReference type="InterPro" id="IPR012462">
    <property type="entry name" value="UFSP1/2_DUB_cat"/>
</dbReference>
<keyword evidence="2" id="KW-0645">Protease</keyword>
<dbReference type="GO" id="GO:0006508">
    <property type="term" value="P:proteolysis"/>
    <property type="evidence" value="ECO:0007669"/>
    <property type="project" value="UniProtKB-KW"/>
</dbReference>
<dbReference type="GO" id="GO:0071567">
    <property type="term" value="F:deUFMylase activity"/>
    <property type="evidence" value="ECO:0007669"/>
    <property type="project" value="TreeGrafter"/>
</dbReference>
<evidence type="ECO:0000313" key="10">
    <source>
        <dbReference type="EMBL" id="JAT03956.1"/>
    </source>
</evidence>
<dbReference type="Gene3D" id="3.90.70.130">
    <property type="match status" value="1"/>
</dbReference>
<dbReference type="AlphaFoldDB" id="A0A1B6IBU2"/>
<dbReference type="PANTHER" id="PTHR48153:SF2">
    <property type="entry name" value="UFM1-SPECIFIC PROTEASE 2"/>
    <property type="match status" value="1"/>
</dbReference>
<feature type="domain" description="UFSP2 N-terminal MPN-like" evidence="8">
    <location>
        <begin position="1"/>
        <end position="132"/>
    </location>
</feature>
<evidence type="ECO:0000313" key="9">
    <source>
        <dbReference type="EMBL" id="JAS84404.1"/>
    </source>
</evidence>
<feature type="non-terminal residue" evidence="9">
    <location>
        <position position="447"/>
    </location>
</feature>
<evidence type="ECO:0008006" key="11">
    <source>
        <dbReference type="Google" id="ProtNLM"/>
    </source>
</evidence>
<dbReference type="GO" id="GO:0005634">
    <property type="term" value="C:nucleus"/>
    <property type="evidence" value="ECO:0007669"/>
    <property type="project" value="TreeGrafter"/>
</dbReference>
<dbReference type="Pfam" id="PF07910">
    <property type="entry name" value="Peptidase_C78"/>
    <property type="match status" value="1"/>
</dbReference>
<feature type="domain" description="UFSP2 second" evidence="7">
    <location>
        <begin position="212"/>
        <end position="356"/>
    </location>
</feature>
<feature type="domain" description="UFSP1/2/DUB catalytic" evidence="6">
    <location>
        <begin position="378"/>
        <end position="446"/>
    </location>
</feature>
<dbReference type="Pfam" id="PF26560">
    <property type="entry name" value="UFSP2_MPN_insect"/>
    <property type="match status" value="1"/>
</dbReference>
<evidence type="ECO:0000256" key="5">
    <source>
        <dbReference type="ARBA" id="ARBA00022807"/>
    </source>
</evidence>
<evidence type="ECO:0000259" key="6">
    <source>
        <dbReference type="Pfam" id="PF07910"/>
    </source>
</evidence>
<sequence length="447" mass="50104">MTPKLQISQSVLSRLGDVGKQQEGAVYGTMYDNSLLVLGLSVGAAGTGADQYARLQTHLPTEVDFCGVVIFTDKTDDDHVSPSTLDTLKEVLVTDNPLVMKRAINSGTLRAYFYYNDRLAEAQYQVLTETELCQRFAHVRLRARVPLVCDPDPLSVQEAINNLQKSVSSGNVAFHITRTKMYLFGTEMVDSSPAVSQLLDTLKISPGTSLENSDVINVTMLEKATRDALSEDTTRLAPVIHHLKCARHCVSLTLPVDHMALVHVERKVAELYNVLVDTLCRSLRILERCLSGRKQVSVPRAFHFLPPVGHFFTLVYPADSTDKDLEKIRDGVHKELNLPQDRPMFRRGNAHVFRDDIPANAPLINPHETLKCPVKDGQVSLVYGRYSYHHYLQDGQQDDGWGCAYRSLQTIFSWFRHQGYTDRPIPTHTEIQQCLVKIGDKKASFVG</sequence>
<keyword evidence="3" id="KW-0833">Ubl conjugation pathway</keyword>
<evidence type="ECO:0000259" key="7">
    <source>
        <dbReference type="Pfam" id="PF20908"/>
    </source>
</evidence>
<evidence type="ECO:0000256" key="4">
    <source>
        <dbReference type="ARBA" id="ARBA00022801"/>
    </source>
</evidence>
<evidence type="ECO:0000256" key="3">
    <source>
        <dbReference type="ARBA" id="ARBA00022786"/>
    </source>
</evidence>
<name>A0A1B6IBU2_9HEMI</name>
<keyword evidence="4" id="KW-0378">Hydrolase</keyword>
<keyword evidence="5" id="KW-0788">Thiol protease</keyword>
<proteinExistence type="inferred from homology"/>
<evidence type="ECO:0000256" key="1">
    <source>
        <dbReference type="ARBA" id="ARBA00008552"/>
    </source>
</evidence>
<dbReference type="InterPro" id="IPR058757">
    <property type="entry name" value="UFSP2_MPN_N"/>
</dbReference>
<dbReference type="EMBL" id="GECU01003751">
    <property type="protein sequence ID" value="JAT03956.1"/>
    <property type="molecule type" value="Transcribed_RNA"/>
</dbReference>
<evidence type="ECO:0000256" key="2">
    <source>
        <dbReference type="ARBA" id="ARBA00022670"/>
    </source>
</evidence>